<dbReference type="EMBL" id="AZHX01001564">
    <property type="protein sequence ID" value="ETX02081.1"/>
    <property type="molecule type" value="Genomic_DNA"/>
</dbReference>
<organism evidence="1 2">
    <name type="scientific">Candidatus Entotheonella gemina</name>
    <dbReference type="NCBI Taxonomy" id="1429439"/>
    <lineage>
        <taxon>Bacteria</taxon>
        <taxon>Pseudomonadati</taxon>
        <taxon>Nitrospinota/Tectimicrobiota group</taxon>
        <taxon>Candidatus Tectimicrobiota</taxon>
        <taxon>Candidatus Entotheonellia</taxon>
        <taxon>Candidatus Entotheonellales</taxon>
        <taxon>Candidatus Entotheonellaceae</taxon>
        <taxon>Candidatus Entotheonella</taxon>
    </lineage>
</organism>
<accession>W4LWD9</accession>
<comment type="caution">
    <text evidence="1">The sequence shown here is derived from an EMBL/GenBank/DDBJ whole genome shotgun (WGS) entry which is preliminary data.</text>
</comment>
<gene>
    <name evidence="1" type="ORF">ETSY2_36205</name>
</gene>
<sequence>MQDSEQAHAFLTESGATLDATQAQTLLLQSQP</sequence>
<evidence type="ECO:0000313" key="2">
    <source>
        <dbReference type="Proteomes" id="UP000019140"/>
    </source>
</evidence>
<proteinExistence type="predicted"/>
<protein>
    <submittedName>
        <fullName evidence="1">Uncharacterized protein</fullName>
    </submittedName>
</protein>
<dbReference type="AlphaFoldDB" id="W4LWD9"/>
<dbReference type="Proteomes" id="UP000019140">
    <property type="component" value="Unassembled WGS sequence"/>
</dbReference>
<reference evidence="1 2" key="1">
    <citation type="journal article" date="2014" name="Nature">
        <title>An environmental bacterial taxon with a large and distinct metabolic repertoire.</title>
        <authorList>
            <person name="Wilson M.C."/>
            <person name="Mori T."/>
            <person name="Ruckert C."/>
            <person name="Uria A.R."/>
            <person name="Helf M.J."/>
            <person name="Takada K."/>
            <person name="Gernert C."/>
            <person name="Steffens U.A."/>
            <person name="Heycke N."/>
            <person name="Schmitt S."/>
            <person name="Rinke C."/>
            <person name="Helfrich E.J."/>
            <person name="Brachmann A.O."/>
            <person name="Gurgui C."/>
            <person name="Wakimoto T."/>
            <person name="Kracht M."/>
            <person name="Crusemann M."/>
            <person name="Hentschel U."/>
            <person name="Abe I."/>
            <person name="Matsunaga S."/>
            <person name="Kalinowski J."/>
            <person name="Takeyama H."/>
            <person name="Piel J."/>
        </authorList>
    </citation>
    <scope>NUCLEOTIDE SEQUENCE [LARGE SCALE GENOMIC DNA]</scope>
    <source>
        <strain evidence="2">TSY2</strain>
    </source>
</reference>
<keyword evidence="2" id="KW-1185">Reference proteome</keyword>
<name>W4LWD9_9BACT</name>
<evidence type="ECO:0000313" key="1">
    <source>
        <dbReference type="EMBL" id="ETX02081.1"/>
    </source>
</evidence>
<dbReference type="HOGENOM" id="CLU_3388642_0_0_7"/>